<keyword evidence="3" id="KW-1185">Reference proteome</keyword>
<gene>
    <name evidence="2" type="ORF">SAMN06295912_1157</name>
</gene>
<dbReference type="Proteomes" id="UP000198281">
    <property type="component" value="Unassembled WGS sequence"/>
</dbReference>
<feature type="chain" id="PRO_5013076951" evidence="1">
    <location>
        <begin position="30"/>
        <end position="200"/>
    </location>
</feature>
<dbReference type="OrthoDB" id="9815195at2"/>
<dbReference type="PANTHER" id="PTHR38477">
    <property type="entry name" value="HYPOTHETICAL EXPORTED PROTEIN"/>
    <property type="match status" value="1"/>
</dbReference>
<protein>
    <submittedName>
        <fullName evidence="2">L,D-transpeptidase catalytic domain</fullName>
    </submittedName>
</protein>
<evidence type="ECO:0000313" key="2">
    <source>
        <dbReference type="EMBL" id="SNS75828.1"/>
    </source>
</evidence>
<dbReference type="InterPro" id="IPR032676">
    <property type="entry name" value="YkuD_2"/>
</dbReference>
<sequence>MNVNRRNFIRAGAALATLAATIPTTVAKAAMPLNLSLLERAKNALNQHRAVIANRDVIGIADFGAGSEAERFHIIDLRNGMTNSMLVAHGKGSDPGHTGWLQRFSNVPGSNATSQGAYLTASEYVGQHGRSRRLIGLDPENDEAEARAIVLHSASYVSPAIATGQGRIGRSLGCLAVSRQDLATAMGRLPPGSLIYAGKS</sequence>
<keyword evidence="1" id="KW-0732">Signal</keyword>
<organism evidence="2 3">
    <name type="scientific">Edaphosphingomonas laterariae</name>
    <dbReference type="NCBI Taxonomy" id="861865"/>
    <lineage>
        <taxon>Bacteria</taxon>
        <taxon>Pseudomonadati</taxon>
        <taxon>Pseudomonadota</taxon>
        <taxon>Alphaproteobacteria</taxon>
        <taxon>Sphingomonadales</taxon>
        <taxon>Rhizorhabdaceae</taxon>
        <taxon>Edaphosphingomonas</taxon>
    </lineage>
</organism>
<proteinExistence type="predicted"/>
<dbReference type="InterPro" id="IPR006311">
    <property type="entry name" value="TAT_signal"/>
</dbReference>
<dbReference type="RefSeq" id="WP_089220136.1">
    <property type="nucleotide sequence ID" value="NZ_FZOS01000015.1"/>
</dbReference>
<evidence type="ECO:0000256" key="1">
    <source>
        <dbReference type="SAM" id="SignalP"/>
    </source>
</evidence>
<accession>A0A239H474</accession>
<evidence type="ECO:0000313" key="3">
    <source>
        <dbReference type="Proteomes" id="UP000198281"/>
    </source>
</evidence>
<dbReference type="PANTHER" id="PTHR38477:SF1">
    <property type="entry name" value="MUREIN L,D-TRANSPEPTIDASE CATALYTIC DOMAIN FAMILY PROTEIN"/>
    <property type="match status" value="1"/>
</dbReference>
<dbReference type="PROSITE" id="PS51318">
    <property type="entry name" value="TAT"/>
    <property type="match status" value="1"/>
</dbReference>
<feature type="signal peptide" evidence="1">
    <location>
        <begin position="1"/>
        <end position="29"/>
    </location>
</feature>
<name>A0A239H474_9SPHN</name>
<dbReference type="EMBL" id="FZOS01000015">
    <property type="protein sequence ID" value="SNS75828.1"/>
    <property type="molecule type" value="Genomic_DNA"/>
</dbReference>
<dbReference type="Pfam" id="PF13645">
    <property type="entry name" value="YkuD_2"/>
    <property type="match status" value="1"/>
</dbReference>
<dbReference type="AlphaFoldDB" id="A0A239H474"/>
<reference evidence="3" key="1">
    <citation type="submission" date="2017-06" db="EMBL/GenBank/DDBJ databases">
        <authorList>
            <person name="Varghese N."/>
            <person name="Submissions S."/>
        </authorList>
    </citation>
    <scope>NUCLEOTIDE SEQUENCE [LARGE SCALE GENOMIC DNA]</scope>
    <source>
        <strain evidence="3">LNB2</strain>
    </source>
</reference>